<feature type="non-terminal residue" evidence="7">
    <location>
        <position position="80"/>
    </location>
</feature>
<evidence type="ECO:0000256" key="2">
    <source>
        <dbReference type="ARBA" id="ARBA00023029"/>
    </source>
</evidence>
<dbReference type="SUPFAM" id="SSF56719">
    <property type="entry name" value="Type II DNA topoisomerase"/>
    <property type="match status" value="1"/>
</dbReference>
<keyword evidence="3" id="KW-0238">DNA-binding</keyword>
<evidence type="ECO:0000259" key="6">
    <source>
        <dbReference type="PROSITE" id="PS52040"/>
    </source>
</evidence>
<dbReference type="InterPro" id="IPR002205">
    <property type="entry name" value="Topo_IIA_dom_A"/>
</dbReference>
<evidence type="ECO:0000256" key="5">
    <source>
        <dbReference type="ARBA" id="ARBA00023235"/>
    </source>
</evidence>
<dbReference type="PROSITE" id="PS52040">
    <property type="entry name" value="TOPO_IIA"/>
    <property type="match status" value="1"/>
</dbReference>
<dbReference type="InterPro" id="IPR013760">
    <property type="entry name" value="Topo_IIA-like_dom_sf"/>
</dbReference>
<accession>T1AXB4</accession>
<name>T1AXB4_9ZZZZ</name>
<dbReference type="InterPro" id="IPR013758">
    <property type="entry name" value="Topo_IIA_A/C_ab"/>
</dbReference>
<organism evidence="7">
    <name type="scientific">mine drainage metagenome</name>
    <dbReference type="NCBI Taxonomy" id="410659"/>
    <lineage>
        <taxon>unclassified sequences</taxon>
        <taxon>metagenomes</taxon>
        <taxon>ecological metagenomes</taxon>
    </lineage>
</organism>
<keyword evidence="5" id="KW-0413">Isomerase</keyword>
<dbReference type="PANTHER" id="PTHR43493">
    <property type="entry name" value="DNA GYRASE/TOPOISOMERASE SUBUNIT A"/>
    <property type="match status" value="1"/>
</dbReference>
<evidence type="ECO:0000256" key="4">
    <source>
        <dbReference type="ARBA" id="ARBA00023136"/>
    </source>
</evidence>
<keyword evidence="4" id="KW-0472">Membrane</keyword>
<dbReference type="GO" id="GO:0009330">
    <property type="term" value="C:DNA topoisomerase type II (double strand cut, ATP-hydrolyzing) complex"/>
    <property type="evidence" value="ECO:0007669"/>
    <property type="project" value="TreeGrafter"/>
</dbReference>
<comment type="caution">
    <text evidence="7">The sequence shown here is derived from an EMBL/GenBank/DDBJ whole genome shotgun (WGS) entry which is preliminary data.</text>
</comment>
<reference evidence="7" key="1">
    <citation type="submission" date="2013-08" db="EMBL/GenBank/DDBJ databases">
        <authorList>
            <person name="Mendez C."/>
            <person name="Richter M."/>
            <person name="Ferrer M."/>
            <person name="Sanchez J."/>
        </authorList>
    </citation>
    <scope>NUCLEOTIDE SEQUENCE</scope>
</reference>
<gene>
    <name evidence="7" type="ORF">B2A_08774</name>
</gene>
<keyword evidence="2" id="KW-0799">Topoisomerase</keyword>
<dbReference type="GO" id="GO:0005737">
    <property type="term" value="C:cytoplasm"/>
    <property type="evidence" value="ECO:0007669"/>
    <property type="project" value="TreeGrafter"/>
</dbReference>
<evidence type="ECO:0000313" key="7">
    <source>
        <dbReference type="EMBL" id="EQD46725.1"/>
    </source>
</evidence>
<evidence type="ECO:0000256" key="3">
    <source>
        <dbReference type="ARBA" id="ARBA00023125"/>
    </source>
</evidence>
<dbReference type="Pfam" id="PF00521">
    <property type="entry name" value="DNA_topoisoIV"/>
    <property type="match status" value="1"/>
</dbReference>
<sequence length="80" mass="9065">MSPVRPKSGVRRRARRVPSLSHVEATTSITARAETLELGQFVEKSYLDYSMTVILDRALPQLGDGLKPVQRRILYAMHEL</sequence>
<dbReference type="GO" id="GO:0003918">
    <property type="term" value="F:DNA topoisomerase type II (double strand cut, ATP-hydrolyzing) activity"/>
    <property type="evidence" value="ECO:0007669"/>
    <property type="project" value="InterPro"/>
</dbReference>
<keyword evidence="1" id="KW-1003">Cell membrane</keyword>
<dbReference type="EMBL" id="AUZZ01006324">
    <property type="protein sequence ID" value="EQD46725.1"/>
    <property type="molecule type" value="Genomic_DNA"/>
</dbReference>
<evidence type="ECO:0000256" key="1">
    <source>
        <dbReference type="ARBA" id="ARBA00022475"/>
    </source>
</evidence>
<protein>
    <submittedName>
        <fullName evidence="7">ParC</fullName>
    </submittedName>
</protein>
<dbReference type="GO" id="GO:0005524">
    <property type="term" value="F:ATP binding"/>
    <property type="evidence" value="ECO:0007669"/>
    <property type="project" value="InterPro"/>
</dbReference>
<feature type="domain" description="Topo IIA-type catalytic" evidence="6">
    <location>
        <begin position="59"/>
        <end position="80"/>
    </location>
</feature>
<proteinExistence type="predicted"/>
<dbReference type="PANTHER" id="PTHR43493:SF1">
    <property type="entry name" value="DNA TOPOISOMERASE 4 SUBUNIT A"/>
    <property type="match status" value="1"/>
</dbReference>
<dbReference type="Gene3D" id="3.90.199.10">
    <property type="entry name" value="Topoisomerase II, domain 5"/>
    <property type="match status" value="1"/>
</dbReference>
<dbReference type="InterPro" id="IPR050220">
    <property type="entry name" value="Type_II_DNA_Topoisomerases"/>
</dbReference>
<dbReference type="GO" id="GO:0006265">
    <property type="term" value="P:DNA topological change"/>
    <property type="evidence" value="ECO:0007669"/>
    <property type="project" value="InterPro"/>
</dbReference>
<reference evidence="7" key="2">
    <citation type="journal article" date="2014" name="ISME J.">
        <title>Microbial stratification in low pH oxic and suboxic macroscopic growths along an acid mine drainage.</title>
        <authorList>
            <person name="Mendez-Garcia C."/>
            <person name="Mesa V."/>
            <person name="Sprenger R.R."/>
            <person name="Richter M."/>
            <person name="Diez M.S."/>
            <person name="Solano J."/>
            <person name="Bargiela R."/>
            <person name="Golyshina O.V."/>
            <person name="Manteca A."/>
            <person name="Ramos J.L."/>
            <person name="Gallego J.R."/>
            <person name="Llorente I."/>
            <person name="Martins Dos Santos V.A."/>
            <person name="Jensen O.N."/>
            <person name="Pelaez A.I."/>
            <person name="Sanchez J."/>
            <person name="Ferrer M."/>
        </authorList>
    </citation>
    <scope>NUCLEOTIDE SEQUENCE</scope>
</reference>
<dbReference type="GO" id="GO:0003677">
    <property type="term" value="F:DNA binding"/>
    <property type="evidence" value="ECO:0007669"/>
    <property type="project" value="UniProtKB-KW"/>
</dbReference>
<dbReference type="AlphaFoldDB" id="T1AXB4"/>